<dbReference type="AlphaFoldDB" id="L7LZA7"/>
<sequence length="102" mass="11820">MAFPVCLFFLSLPLSFLYLSCIGFFLFPPFSISFSFALFVSFYFPFLSYSIYCFLFLSISFSLCFFLCISTFLSVFLLINAKHFLSVCKTFLIYLSNLILSI</sequence>
<keyword evidence="1" id="KW-0812">Transmembrane</keyword>
<reference evidence="2" key="1">
    <citation type="submission" date="2012-11" db="EMBL/GenBank/DDBJ databases">
        <authorList>
            <person name="Lucero-Rivera Y.E."/>
            <person name="Tovar-Ramirez D."/>
        </authorList>
    </citation>
    <scope>NUCLEOTIDE SEQUENCE</scope>
    <source>
        <tissue evidence="2">Salivary gland</tissue>
    </source>
</reference>
<feature type="transmembrane region" description="Helical" evidence="1">
    <location>
        <begin position="54"/>
        <end position="77"/>
    </location>
</feature>
<keyword evidence="1" id="KW-0472">Membrane</keyword>
<proteinExistence type="evidence at transcript level"/>
<protein>
    <submittedName>
        <fullName evidence="2">Uncharacterized protein</fullName>
    </submittedName>
</protein>
<accession>L7LZA7</accession>
<dbReference type="EMBL" id="GACK01008816">
    <property type="protein sequence ID" value="JAA56218.1"/>
    <property type="molecule type" value="mRNA"/>
</dbReference>
<evidence type="ECO:0000256" key="1">
    <source>
        <dbReference type="SAM" id="Phobius"/>
    </source>
</evidence>
<reference evidence="2" key="2">
    <citation type="journal article" date="2015" name="J. Proteomics">
        <title>Sexual differences in the sialomes of the zebra tick, Rhipicephalus pulchellus.</title>
        <authorList>
            <person name="Tan A.W."/>
            <person name="Francischetti I.M."/>
            <person name="Slovak M."/>
            <person name="Kini R.M."/>
            <person name="Ribeiro J.M."/>
        </authorList>
    </citation>
    <scope>NUCLEOTIDE SEQUENCE</scope>
    <source>
        <tissue evidence="2">Salivary gland</tissue>
    </source>
</reference>
<evidence type="ECO:0000313" key="2">
    <source>
        <dbReference type="EMBL" id="JAA56218.1"/>
    </source>
</evidence>
<name>L7LZA7_RHIPC</name>
<keyword evidence="1" id="KW-1133">Transmembrane helix</keyword>
<feature type="transmembrane region" description="Helical" evidence="1">
    <location>
        <begin position="27"/>
        <end position="47"/>
    </location>
</feature>
<organism evidence="2">
    <name type="scientific">Rhipicephalus pulchellus</name>
    <name type="common">Yellow backed tick</name>
    <name type="synonym">Dermacentor pulchellus</name>
    <dbReference type="NCBI Taxonomy" id="72859"/>
    <lineage>
        <taxon>Eukaryota</taxon>
        <taxon>Metazoa</taxon>
        <taxon>Ecdysozoa</taxon>
        <taxon>Arthropoda</taxon>
        <taxon>Chelicerata</taxon>
        <taxon>Arachnida</taxon>
        <taxon>Acari</taxon>
        <taxon>Parasitiformes</taxon>
        <taxon>Ixodida</taxon>
        <taxon>Ixodoidea</taxon>
        <taxon>Ixodidae</taxon>
        <taxon>Rhipicephalinae</taxon>
        <taxon>Rhipicephalus</taxon>
        <taxon>Rhipicephalus</taxon>
    </lineage>
</organism>